<dbReference type="OrthoDB" id="9804325at2"/>
<dbReference type="SMART" id="SM00490">
    <property type="entry name" value="HELICc"/>
    <property type="match status" value="1"/>
</dbReference>
<dbReference type="GO" id="GO:0005524">
    <property type="term" value="F:ATP binding"/>
    <property type="evidence" value="ECO:0007669"/>
    <property type="project" value="UniProtKB-UniRule"/>
</dbReference>
<evidence type="ECO:0000313" key="17">
    <source>
        <dbReference type="Proteomes" id="UP000187735"/>
    </source>
</evidence>
<keyword evidence="2 13" id="KW-0963">Cytoplasm</keyword>
<dbReference type="HAMAP" id="MF_00969">
    <property type="entry name" value="TRCF"/>
    <property type="match status" value="1"/>
</dbReference>
<protein>
    <recommendedName>
        <fullName evidence="12 13">Transcription-repair-coupling factor</fullName>
        <shortName evidence="13">TRCF</shortName>
        <ecNumber evidence="13">3.6.4.-</ecNumber>
    </recommendedName>
</protein>
<dbReference type="GO" id="GO:0000716">
    <property type="term" value="P:transcription-coupled nucleotide-excision repair, DNA damage recognition"/>
    <property type="evidence" value="ECO:0007669"/>
    <property type="project" value="UniProtKB-UniRule"/>
</dbReference>
<keyword evidence="3 13" id="KW-0547">Nucleotide-binding</keyword>
<dbReference type="SMART" id="SM00982">
    <property type="entry name" value="TRCF"/>
    <property type="match status" value="1"/>
</dbReference>
<comment type="similarity">
    <text evidence="11 13">In the C-terminal section; belongs to the helicase family. RecG subfamily.</text>
</comment>
<dbReference type="InterPro" id="IPR036101">
    <property type="entry name" value="CarD-like/TRCF_RID_sf"/>
</dbReference>
<keyword evidence="6" id="KW-0347">Helicase</keyword>
<dbReference type="PANTHER" id="PTHR47964">
    <property type="entry name" value="ATP-DEPENDENT DNA HELICASE HOMOLOG RECG, CHLOROPLASTIC"/>
    <property type="match status" value="1"/>
</dbReference>
<keyword evidence="8 13" id="KW-0238">DNA-binding</keyword>
<dbReference type="EC" id="3.6.4.-" evidence="13"/>
<dbReference type="SUPFAM" id="SSF143517">
    <property type="entry name" value="TRCF domain-like"/>
    <property type="match status" value="1"/>
</dbReference>
<dbReference type="Pfam" id="PF00270">
    <property type="entry name" value="DEAD"/>
    <property type="match status" value="1"/>
</dbReference>
<dbReference type="Pfam" id="PF02559">
    <property type="entry name" value="CarD_TRCF_RID"/>
    <property type="match status" value="1"/>
</dbReference>
<dbReference type="InterPro" id="IPR027417">
    <property type="entry name" value="P-loop_NTPase"/>
</dbReference>
<evidence type="ECO:0000256" key="13">
    <source>
        <dbReference type="HAMAP-Rule" id="MF_00969"/>
    </source>
</evidence>
<dbReference type="AlphaFoldDB" id="A0A1P8WQG3"/>
<proteinExistence type="inferred from homology"/>
<dbReference type="Gene3D" id="3.90.1150.50">
    <property type="entry name" value="Transcription-repair-coupling factor, D7 domain"/>
    <property type="match status" value="1"/>
</dbReference>
<dbReference type="Gene3D" id="3.30.2060.10">
    <property type="entry name" value="Penicillin-binding protein 1b domain"/>
    <property type="match status" value="1"/>
</dbReference>
<gene>
    <name evidence="16" type="primary">mfd_2</name>
    <name evidence="13" type="synonym">mfd</name>
    <name evidence="16" type="ORF">Fuma_05960</name>
</gene>
<dbReference type="FunFam" id="3.40.50.300:FF:000546">
    <property type="entry name" value="Transcription-repair-coupling factor"/>
    <property type="match status" value="1"/>
</dbReference>
<evidence type="ECO:0000256" key="1">
    <source>
        <dbReference type="ARBA" id="ARBA00004496"/>
    </source>
</evidence>
<feature type="domain" description="Helicase ATP-binding" evidence="14">
    <location>
        <begin position="643"/>
        <end position="804"/>
    </location>
</feature>
<dbReference type="InterPro" id="IPR003711">
    <property type="entry name" value="CarD-like/TRCF_RID"/>
</dbReference>
<dbReference type="InterPro" id="IPR001650">
    <property type="entry name" value="Helicase_C-like"/>
</dbReference>
<comment type="function">
    <text evidence="13">Couples transcription and DNA repair by recognizing RNA polymerase (RNAP) stalled at DNA lesions. Mediates ATP-dependent release of RNAP and its truncated transcript from the DNA, and recruitment of nucleotide excision repair machinery to the damaged site.</text>
</comment>
<evidence type="ECO:0000256" key="4">
    <source>
        <dbReference type="ARBA" id="ARBA00022763"/>
    </source>
</evidence>
<dbReference type="InterPro" id="IPR005118">
    <property type="entry name" value="TRCF_C"/>
</dbReference>
<dbReference type="SMART" id="SM01058">
    <property type="entry name" value="CarD_TRCF"/>
    <property type="match status" value="1"/>
</dbReference>
<evidence type="ECO:0000313" key="16">
    <source>
        <dbReference type="EMBL" id="APZ96292.1"/>
    </source>
</evidence>
<keyword evidence="17" id="KW-1185">Reference proteome</keyword>
<dbReference type="Gene3D" id="3.40.50.11180">
    <property type="match status" value="1"/>
</dbReference>
<organism evidence="16 17">
    <name type="scientific">Fuerstiella marisgermanici</name>
    <dbReference type="NCBI Taxonomy" id="1891926"/>
    <lineage>
        <taxon>Bacteria</taxon>
        <taxon>Pseudomonadati</taxon>
        <taxon>Planctomycetota</taxon>
        <taxon>Planctomycetia</taxon>
        <taxon>Planctomycetales</taxon>
        <taxon>Planctomycetaceae</taxon>
        <taxon>Fuerstiella</taxon>
    </lineage>
</organism>
<evidence type="ECO:0000256" key="12">
    <source>
        <dbReference type="ARBA" id="ARBA00070128"/>
    </source>
</evidence>
<dbReference type="RefSeq" id="WP_077027334.1">
    <property type="nucleotide sequence ID" value="NZ_CP017641.1"/>
</dbReference>
<dbReference type="Gene3D" id="2.40.10.170">
    <property type="match status" value="1"/>
</dbReference>
<keyword evidence="7 13" id="KW-0067">ATP-binding</keyword>
<dbReference type="STRING" id="1891926.Fuma_05960"/>
<evidence type="ECO:0000256" key="3">
    <source>
        <dbReference type="ARBA" id="ARBA00022741"/>
    </source>
</evidence>
<comment type="subcellular location">
    <subcellularLocation>
        <location evidence="1 13">Cytoplasm</location>
    </subcellularLocation>
</comment>
<evidence type="ECO:0000256" key="10">
    <source>
        <dbReference type="ARBA" id="ARBA00061104"/>
    </source>
</evidence>
<dbReference type="InterPro" id="IPR004576">
    <property type="entry name" value="Mfd"/>
</dbReference>
<reference evidence="16 17" key="1">
    <citation type="journal article" date="2016" name="Front. Microbiol.">
        <title>Fuerstia marisgermanicae gen. nov., sp. nov., an Unusual Member of the Phylum Planctomycetes from the German Wadden Sea.</title>
        <authorList>
            <person name="Kohn T."/>
            <person name="Heuer A."/>
            <person name="Jogler M."/>
            <person name="Vollmers J."/>
            <person name="Boedeker C."/>
            <person name="Bunk B."/>
            <person name="Rast P."/>
            <person name="Borchert D."/>
            <person name="Glockner I."/>
            <person name="Freese H.M."/>
            <person name="Klenk H.P."/>
            <person name="Overmann J."/>
            <person name="Kaster A.K."/>
            <person name="Rohde M."/>
            <person name="Wiegand S."/>
            <person name="Jogler C."/>
        </authorList>
    </citation>
    <scope>NUCLEOTIDE SEQUENCE [LARGE SCALE GENOMIC DNA]</scope>
    <source>
        <strain evidence="16 17">NH11</strain>
    </source>
</reference>
<dbReference type="InterPro" id="IPR014001">
    <property type="entry name" value="Helicase_ATP-bd"/>
</dbReference>
<feature type="domain" description="Helicase C-terminal" evidence="15">
    <location>
        <begin position="825"/>
        <end position="979"/>
    </location>
</feature>
<dbReference type="KEGG" id="fmr:Fuma_05960"/>
<dbReference type="GO" id="GO:0016787">
    <property type="term" value="F:hydrolase activity"/>
    <property type="evidence" value="ECO:0007669"/>
    <property type="project" value="UniProtKB-KW"/>
</dbReference>
<dbReference type="SUPFAM" id="SSF141259">
    <property type="entry name" value="CarD-like"/>
    <property type="match status" value="1"/>
</dbReference>
<evidence type="ECO:0000256" key="5">
    <source>
        <dbReference type="ARBA" id="ARBA00022801"/>
    </source>
</evidence>
<dbReference type="GO" id="GO:0003684">
    <property type="term" value="F:damaged DNA binding"/>
    <property type="evidence" value="ECO:0007669"/>
    <property type="project" value="InterPro"/>
</dbReference>
<name>A0A1P8WQG3_9PLAN</name>
<evidence type="ECO:0000259" key="14">
    <source>
        <dbReference type="PROSITE" id="PS51192"/>
    </source>
</evidence>
<dbReference type="Pfam" id="PF17757">
    <property type="entry name" value="UvrB_inter"/>
    <property type="match status" value="1"/>
</dbReference>
<dbReference type="Gene3D" id="3.40.50.300">
    <property type="entry name" value="P-loop containing nucleotide triphosphate hydrolases"/>
    <property type="match status" value="2"/>
</dbReference>
<dbReference type="CDD" id="cd17991">
    <property type="entry name" value="DEXHc_TRCF"/>
    <property type="match status" value="1"/>
</dbReference>
<evidence type="ECO:0000256" key="2">
    <source>
        <dbReference type="ARBA" id="ARBA00022490"/>
    </source>
</evidence>
<dbReference type="GO" id="GO:0006355">
    <property type="term" value="P:regulation of DNA-templated transcription"/>
    <property type="evidence" value="ECO:0007669"/>
    <property type="project" value="UniProtKB-UniRule"/>
</dbReference>
<dbReference type="InterPro" id="IPR011545">
    <property type="entry name" value="DEAD/DEAH_box_helicase_dom"/>
</dbReference>
<dbReference type="Pfam" id="PF00271">
    <property type="entry name" value="Helicase_C"/>
    <property type="match status" value="1"/>
</dbReference>
<dbReference type="NCBIfam" id="TIGR00580">
    <property type="entry name" value="mfd"/>
    <property type="match status" value="1"/>
</dbReference>
<dbReference type="EMBL" id="CP017641">
    <property type="protein sequence ID" value="APZ96292.1"/>
    <property type="molecule type" value="Genomic_DNA"/>
</dbReference>
<dbReference type="InterPro" id="IPR041471">
    <property type="entry name" value="UvrB_inter"/>
</dbReference>
<dbReference type="SMART" id="SM00487">
    <property type="entry name" value="DEXDc"/>
    <property type="match status" value="1"/>
</dbReference>
<evidence type="ECO:0000256" key="6">
    <source>
        <dbReference type="ARBA" id="ARBA00022806"/>
    </source>
</evidence>
<keyword evidence="5 13" id="KW-0378">Hydrolase</keyword>
<accession>A0A1P8WQG3</accession>
<keyword evidence="4 13" id="KW-0227">DNA damage</keyword>
<dbReference type="GO" id="GO:0005737">
    <property type="term" value="C:cytoplasm"/>
    <property type="evidence" value="ECO:0007669"/>
    <property type="project" value="UniProtKB-SubCell"/>
</dbReference>
<dbReference type="PANTHER" id="PTHR47964:SF1">
    <property type="entry name" value="ATP-DEPENDENT DNA HELICASE HOMOLOG RECG, CHLOROPLASTIC"/>
    <property type="match status" value="1"/>
</dbReference>
<evidence type="ECO:0000256" key="7">
    <source>
        <dbReference type="ARBA" id="ARBA00022840"/>
    </source>
</evidence>
<evidence type="ECO:0000259" key="15">
    <source>
        <dbReference type="PROSITE" id="PS51194"/>
    </source>
</evidence>
<keyword evidence="9 13" id="KW-0234">DNA repair</keyword>
<evidence type="ECO:0000256" key="11">
    <source>
        <dbReference type="ARBA" id="ARBA00061399"/>
    </source>
</evidence>
<dbReference type="PROSITE" id="PS51194">
    <property type="entry name" value="HELICASE_CTER"/>
    <property type="match status" value="1"/>
</dbReference>
<dbReference type="InterPro" id="IPR037235">
    <property type="entry name" value="TRCF-like_C_D7"/>
</dbReference>
<sequence>MTRDSQQVPTSLAELTALIKAAPGFADVLKALESGQSGAIDGAWGSSCALSVAALARAAPASTWLVVVPSVRDIDDFYDQLAEFLPSDAETKQFPAWETLPDEHDVTDSVFAARLGAVRFLNETGGQKEESRSDAAAADQQSAVAADPWHFSADTSEPLPGASEVELAKEPTPPNSQRKSANAGPALIVTCLPALLQPVPARADIEGATRRIKVGDELSLEPLLDWLIERSFDRVTAVELPGEFSVHGGILDIYPPTEPDPIRIELFGDEVESIRSFDVETQRRLNDLDEVAVVAPKPVKPPDKPSPGDSLRPHTAIATATESLLDSLPKDTVVVLSDMAQAISEGKMYLQRLSNPIGMFSVDATMARLTDFPSVTIDGLGADSYETSCHLKIEAVERFASTGRDALPDLAESLGPNDRVLLSCHNEGEKERLVELIAETDASEGLTLSERISLCVGRVSNGFRFVERGLMVISDNELFSRSQARKVKSRRKSADTRAIDTFLDLKDGDLVVHVSQGIAKYRGMALMDNEGEKEEHLLLEFRDSLIVYVPASLIHLVQKYIGPAKSMPELSKFGGTAWEKKKGKVAEAVIDMASDMLKLQAERNSKPGLQCQPDSHMQQEFEQAFPFTPTVDQVTAISDFKEDMQRIRPMDRLICGDVGFGKTEVAMRAVFKAVDNGRQVAVLVPTTVLAEQHFRTFSERMAEFPVSVEMLSRFRSAGEQKKIIEKLGKGEIDIVIGTHRLVSKDVKFRDLGLLVIDEEQKFGVKVKDRLKHLRLEVDILTLTATPIPRTLHMSLLGIRDISSLTTPPRDRMPIETRVGRFDESLIRSSIIRELNRGGQVYFVHNRVHDIQRIADLLRQIVPEATLTIAHGQMTPDELEIAMLDFVAGKADILLATTIIESGLDIPNANTMIIHQADIYGLADLHQLRGRVGRDRHRAYCYLMLEEGKVVTTKATRRLKAIEEYSELGAGFRIAMRDLEIRGAGNILGTEQSGNIAAVGYELYCQLLENSVRTLKKQPLRYQTHVKIELPVSAFIPDRYISEQKLKIEVYRRLSQANSLQQLAELEEELRDRFGPVPTPAKRMIRLRELNLRALAWKIENVRLEDGYAVFRYRDVKMIKVLSYLHKGHLRVVDQHDAYWPLEAREEDGTAVMEELIKALSEAEPPVPE</sequence>
<dbReference type="PROSITE" id="PS51192">
    <property type="entry name" value="HELICASE_ATP_BIND_1"/>
    <property type="match status" value="1"/>
</dbReference>
<dbReference type="Pfam" id="PF03461">
    <property type="entry name" value="TRCF"/>
    <property type="match status" value="1"/>
</dbReference>
<evidence type="ECO:0000256" key="9">
    <source>
        <dbReference type="ARBA" id="ARBA00023204"/>
    </source>
</evidence>
<comment type="similarity">
    <text evidence="10 13">In the N-terminal section; belongs to the UvrB family.</text>
</comment>
<dbReference type="InterPro" id="IPR047112">
    <property type="entry name" value="RecG/Mfd"/>
</dbReference>
<evidence type="ECO:0000256" key="8">
    <source>
        <dbReference type="ARBA" id="ARBA00023125"/>
    </source>
</evidence>
<dbReference type="SUPFAM" id="SSF52540">
    <property type="entry name" value="P-loop containing nucleoside triphosphate hydrolases"/>
    <property type="match status" value="5"/>
</dbReference>
<dbReference type="GO" id="GO:0003678">
    <property type="term" value="F:DNA helicase activity"/>
    <property type="evidence" value="ECO:0007669"/>
    <property type="project" value="TreeGrafter"/>
</dbReference>
<dbReference type="Proteomes" id="UP000187735">
    <property type="component" value="Chromosome"/>
</dbReference>